<evidence type="ECO:0000259" key="8">
    <source>
        <dbReference type="SMART" id="SM00861"/>
    </source>
</evidence>
<comment type="subunit">
    <text evidence="3">Homodimer. Part of the 2-oxoglutarate dehydrogenase (OGDH) complex composed of E1 (2-oxoglutarate dehydrogenase), E2 (dihydrolipoamide succinyltransferase) and E3 (dihydrolipoamide dehydrogenase); the complex contains multiple copies of the three enzymatic components (E1, E2 and E3).</text>
</comment>
<dbReference type="InterPro" id="IPR001017">
    <property type="entry name" value="DH_E1"/>
</dbReference>
<dbReference type="CDD" id="cd02000">
    <property type="entry name" value="TPP_E1_PDC_ADC_BCADC"/>
    <property type="match status" value="1"/>
</dbReference>
<protein>
    <recommendedName>
        <fullName evidence="4">2-oxoglutarate dehydrogenase E1 component</fullName>
    </recommendedName>
    <alternativeName>
        <fullName evidence="7">Alpha-ketoglutarate dehydrogenase</fullName>
    </alternativeName>
</protein>
<accession>A0A420WSE4</accession>
<dbReference type="SUPFAM" id="SSF52518">
    <property type="entry name" value="Thiamin diphosphate-binding fold (THDP-binding)"/>
    <property type="match status" value="2"/>
</dbReference>
<comment type="cofactor">
    <cofactor evidence="1">
        <name>thiamine diphosphate</name>
        <dbReference type="ChEBI" id="CHEBI:58937"/>
    </cofactor>
</comment>
<dbReference type="CDD" id="cd07036">
    <property type="entry name" value="TPP_PYR_E1-PDHc-beta_like"/>
    <property type="match status" value="1"/>
</dbReference>
<dbReference type="EMBL" id="RBIG01000001">
    <property type="protein sequence ID" value="RKQ73889.1"/>
    <property type="molecule type" value="Genomic_DNA"/>
</dbReference>
<evidence type="ECO:0000256" key="3">
    <source>
        <dbReference type="ARBA" id="ARBA00011301"/>
    </source>
</evidence>
<evidence type="ECO:0000256" key="5">
    <source>
        <dbReference type="ARBA" id="ARBA00023002"/>
    </source>
</evidence>
<organism evidence="9 10">
    <name type="scientific">Oceanibaculum indicum</name>
    <dbReference type="NCBI Taxonomy" id="526216"/>
    <lineage>
        <taxon>Bacteria</taxon>
        <taxon>Pseudomonadati</taxon>
        <taxon>Pseudomonadota</taxon>
        <taxon>Alphaproteobacteria</taxon>
        <taxon>Rhodospirillales</taxon>
        <taxon>Oceanibaculaceae</taxon>
        <taxon>Oceanibaculum</taxon>
    </lineage>
</organism>
<proteinExistence type="predicted"/>
<evidence type="ECO:0000256" key="2">
    <source>
        <dbReference type="ARBA" id="ARBA00003906"/>
    </source>
</evidence>
<comment type="function">
    <text evidence="2">E1 component of the 2-oxoglutarate dehydrogenase (OGDH) complex which catalyzes the decarboxylation of 2-oxoglutarate, the first step in the conversion of 2-oxoglutarate to succinyl-CoA and CO(2).</text>
</comment>
<evidence type="ECO:0000256" key="7">
    <source>
        <dbReference type="ARBA" id="ARBA00030680"/>
    </source>
</evidence>
<dbReference type="AlphaFoldDB" id="A0A420WSE4"/>
<dbReference type="InterPro" id="IPR009014">
    <property type="entry name" value="Transketo_C/PFOR_II"/>
</dbReference>
<reference evidence="9 10" key="1">
    <citation type="submission" date="2018-10" db="EMBL/GenBank/DDBJ databases">
        <title>Comparative analysis of microorganisms from saline springs in Andes Mountain Range, Colombia.</title>
        <authorList>
            <person name="Rubin E."/>
        </authorList>
    </citation>
    <scope>NUCLEOTIDE SEQUENCE [LARGE SCALE GENOMIC DNA]</scope>
    <source>
        <strain evidence="9 10">USBA 36</strain>
    </source>
</reference>
<dbReference type="InterPro" id="IPR029061">
    <property type="entry name" value="THDP-binding"/>
</dbReference>
<dbReference type="SUPFAM" id="SSF52922">
    <property type="entry name" value="TK C-terminal domain-like"/>
    <property type="match status" value="1"/>
</dbReference>
<sequence>MPDYEELSPLAPWRSLRTTKRDWDKADPALLDSLLTQLHLIRAFEEEVLVLAGEGLVHGPAHSSIGQEGGAVGSILPLRATDQVSGSHRGHHQFLAKALSYVRPQGHDPRGPVEGETKEVLSKTLAEILGLSQGYCRGRGGSMHLRWDAAGALGTNAIVGGGVPPGAGAALAHKLAGAGDVMVVYFGDGAVNIGAVLETMNIAAAWSLPICFFIENNLYAVATTVAESTREARLSGRALGFGIPAWRVDGMDPLAVHLAMGEALDHMRAGKGPTVIEAEVYRYFHQNGPLPGSAFGYRTKEEEADWRARDPLDRVAQEMISRKLVTQSEVDGLRARAVAAMQEASAALTQADGNKRMIVPSLWPDPGFRDVGIRGDLSELSGRRVEEEHSYKGRLIERKFVDAVADVMHRRMEEDSSILLMGEDIHRLKGGTNGATRGLADAFPGRVLGTPIAEQAFLGLAGGLAADGRYKPVVEFMYPDFMWVAADQVFNQIGKARHMFGGGTEVPLVLRTKVAMGTGYGSQHSMDPAGIFATSPGWRIVAPSTPFDYVGLMNAALACRDPVLVIEHVDLYQSMGRIPEGDLDYIIPLGKALVRRVGRRATVLTYLSMVPKCQAVIERLELDVELIDLRSLDRASLDWKTVGASIEKTNNVLIVEQGAQGTSYGGWLADEVQRRYFDWLDQPVERLAGGEASPSVSKVLERAAIVGEAEIEAALQRLLAAQGG</sequence>
<evidence type="ECO:0000256" key="1">
    <source>
        <dbReference type="ARBA" id="ARBA00001964"/>
    </source>
</evidence>
<dbReference type="Gene3D" id="3.40.50.920">
    <property type="match status" value="1"/>
</dbReference>
<dbReference type="Pfam" id="PF02779">
    <property type="entry name" value="Transket_pyr"/>
    <property type="match status" value="1"/>
</dbReference>
<keyword evidence="6" id="KW-0786">Thiamine pyrophosphate</keyword>
<dbReference type="OrthoDB" id="9780894at2"/>
<feature type="domain" description="Transketolase-like pyrimidine-binding" evidence="8">
    <location>
        <begin position="398"/>
        <end position="574"/>
    </location>
</feature>
<dbReference type="Proteomes" id="UP000277424">
    <property type="component" value="Unassembled WGS sequence"/>
</dbReference>
<keyword evidence="5" id="KW-0560">Oxidoreductase</keyword>
<gene>
    <name evidence="9" type="ORF">BCL74_1681</name>
</gene>
<dbReference type="Pfam" id="PF00676">
    <property type="entry name" value="E1_dh"/>
    <property type="match status" value="1"/>
</dbReference>
<dbReference type="InterPro" id="IPR005475">
    <property type="entry name" value="Transketolase-like_Pyr-bd"/>
</dbReference>
<evidence type="ECO:0000256" key="6">
    <source>
        <dbReference type="ARBA" id="ARBA00023052"/>
    </source>
</evidence>
<evidence type="ECO:0000313" key="10">
    <source>
        <dbReference type="Proteomes" id="UP000277424"/>
    </source>
</evidence>
<comment type="caution">
    <text evidence="9">The sequence shown here is derived from an EMBL/GenBank/DDBJ whole genome shotgun (WGS) entry which is preliminary data.</text>
</comment>
<name>A0A420WSE4_9PROT</name>
<evidence type="ECO:0000313" key="9">
    <source>
        <dbReference type="EMBL" id="RKQ73889.1"/>
    </source>
</evidence>
<dbReference type="RefSeq" id="WP_121218976.1">
    <property type="nucleotide sequence ID" value="NZ_RBIG01000001.1"/>
</dbReference>
<dbReference type="PANTHER" id="PTHR43257">
    <property type="entry name" value="PYRUVATE DEHYDROGENASE E1 COMPONENT BETA SUBUNIT"/>
    <property type="match status" value="1"/>
</dbReference>
<dbReference type="PANTHER" id="PTHR43257:SF2">
    <property type="entry name" value="PYRUVATE DEHYDROGENASE E1 COMPONENT SUBUNIT BETA"/>
    <property type="match status" value="1"/>
</dbReference>
<dbReference type="GO" id="GO:0016624">
    <property type="term" value="F:oxidoreductase activity, acting on the aldehyde or oxo group of donors, disulfide as acceptor"/>
    <property type="evidence" value="ECO:0007669"/>
    <property type="project" value="InterPro"/>
</dbReference>
<evidence type="ECO:0000256" key="4">
    <source>
        <dbReference type="ARBA" id="ARBA00013321"/>
    </source>
</evidence>
<dbReference type="InterPro" id="IPR033248">
    <property type="entry name" value="Transketolase_C"/>
</dbReference>
<dbReference type="Gene3D" id="3.40.50.970">
    <property type="match status" value="2"/>
</dbReference>
<dbReference type="SMART" id="SM00861">
    <property type="entry name" value="Transket_pyr"/>
    <property type="match status" value="1"/>
</dbReference>
<dbReference type="Pfam" id="PF02780">
    <property type="entry name" value="Transketolase_C"/>
    <property type="match status" value="1"/>
</dbReference>